<accession>A0ABQ2ST83</accession>
<sequence>MRVTISAKLKLRHSPEQKAMLDAVSLAYRDALNFASKEAFKLDKTSSAPKIHKAVYETLRERFGLGAQLACTVERQVAATYKTQWTKLGQNLSARERGFTKRRYKGLDSAPKFVSRTLEYQHGRDYSWKKDGRVSVSTLDGRLVLEFDGYAKHLAYIAQGCETGAAKLYYQKSKKQYFLIVALNLDLPDPQPTDHKNVVGVDVGQRYHFVATDKDGQSLFEKGAAVRQRKDQFARTRKSLQRKGTRSTTRRLVAVGSRERRFVADRNHVLSKALLTRFPGSIFGLEDLTNIRERTEGRGDPKASKKAKRAKRRRSQWSFAELQTSLAYKAPLHGSLAVRVDANYTSQACYRCGHASKGNRPGAGLEFVCEVCGHRGHADRVASVNIGLRTLLVRQDWMSTGALSMRPDVSDVEVKAARLSRYAELRWNPDTNPRL</sequence>
<gene>
    <name evidence="3" type="ORF">GCM10008961_31160</name>
</gene>
<organism evidence="3 4">
    <name type="scientific">Deinococcus knuensis</name>
    <dbReference type="NCBI Taxonomy" id="1837380"/>
    <lineage>
        <taxon>Bacteria</taxon>
        <taxon>Thermotogati</taxon>
        <taxon>Deinococcota</taxon>
        <taxon>Deinococci</taxon>
        <taxon>Deinococcales</taxon>
        <taxon>Deinococcaceae</taxon>
        <taxon>Deinococcus</taxon>
    </lineage>
</organism>
<dbReference type="EMBL" id="BMQO01000021">
    <property type="protein sequence ID" value="GGS37361.1"/>
    <property type="molecule type" value="Genomic_DNA"/>
</dbReference>
<dbReference type="NCBIfam" id="TIGR01766">
    <property type="entry name" value="IS200/IS605 family accessory protein TnpB-like domain"/>
    <property type="match status" value="1"/>
</dbReference>
<feature type="domain" description="Cas12f1-like TNB" evidence="2">
    <location>
        <begin position="319"/>
        <end position="386"/>
    </location>
</feature>
<reference evidence="4" key="1">
    <citation type="journal article" date="2019" name="Int. J. Syst. Evol. Microbiol.">
        <title>The Global Catalogue of Microorganisms (GCM) 10K type strain sequencing project: providing services to taxonomists for standard genome sequencing and annotation.</title>
        <authorList>
            <consortium name="The Broad Institute Genomics Platform"/>
            <consortium name="The Broad Institute Genome Sequencing Center for Infectious Disease"/>
            <person name="Wu L."/>
            <person name="Ma J."/>
        </authorList>
    </citation>
    <scope>NUCLEOTIDE SEQUENCE [LARGE SCALE GENOMIC DNA]</scope>
    <source>
        <strain evidence="4">JCM 31406</strain>
    </source>
</reference>
<dbReference type="Pfam" id="PF07282">
    <property type="entry name" value="Cas12f1-like_TNB"/>
    <property type="match status" value="1"/>
</dbReference>
<evidence type="ECO:0000259" key="2">
    <source>
        <dbReference type="Pfam" id="PF07282"/>
    </source>
</evidence>
<keyword evidence="1" id="KW-0238">DNA-binding</keyword>
<dbReference type="RefSeq" id="WP_189103244.1">
    <property type="nucleotide sequence ID" value="NZ_BMQO01000021.1"/>
</dbReference>
<keyword evidence="4" id="KW-1185">Reference proteome</keyword>
<comment type="caution">
    <text evidence="3">The sequence shown here is derived from an EMBL/GenBank/DDBJ whole genome shotgun (WGS) entry which is preliminary data.</text>
</comment>
<protein>
    <submittedName>
        <fullName evidence="3">Transposase</fullName>
    </submittedName>
</protein>
<dbReference type="NCBIfam" id="NF040570">
    <property type="entry name" value="guided_TnpB"/>
    <property type="match status" value="1"/>
</dbReference>
<dbReference type="InterPro" id="IPR010095">
    <property type="entry name" value="Cas12f1-like_TNB"/>
</dbReference>
<name>A0ABQ2ST83_9DEIO</name>
<proteinExistence type="predicted"/>
<evidence type="ECO:0000313" key="3">
    <source>
        <dbReference type="EMBL" id="GGS37361.1"/>
    </source>
</evidence>
<evidence type="ECO:0000256" key="1">
    <source>
        <dbReference type="ARBA" id="ARBA00023125"/>
    </source>
</evidence>
<evidence type="ECO:0000313" key="4">
    <source>
        <dbReference type="Proteomes" id="UP000620633"/>
    </source>
</evidence>
<dbReference type="Proteomes" id="UP000620633">
    <property type="component" value="Unassembled WGS sequence"/>
</dbReference>